<evidence type="ECO:0000313" key="3">
    <source>
        <dbReference type="Proteomes" id="UP001285441"/>
    </source>
</evidence>
<evidence type="ECO:0000256" key="1">
    <source>
        <dbReference type="SAM" id="SignalP"/>
    </source>
</evidence>
<dbReference type="Gene3D" id="1.50.10.10">
    <property type="match status" value="1"/>
</dbReference>
<sequence length="528" mass="57159">MKLILVALFSTLPSLTSSAACPDYSSFSAQRHEPLSTGKYALSYQRPLPECRTFNSSAVESTITRMTSPTVIADPDLARLFENTFPNTLDTAVRWHGHSATDPNEELTFVITGDINAMWLRDSANQLTSYQPLLPSSPSIASLFRGAINLQARYILTSPFCNSFQPPPESGIPPASNSAAATDSVFPSYNPSEVFECKFELDSLAAFLQVSTQYFHSSPSSTVDFFSNFHWAEAVSSLLHTAKSMLSPTYDPVTGAVLPSPYTFTRQTTRSTETLANNGACSPVGNGTGLIRSAFRPSDDATLFQLHVPANMMFAAQLTSAADIASAIGEDAMASEMRALAKAIRDGIEKYGTTHLSSRAPHSETAVETIYAYEVDGFGSAAVMDDANIPSLLSAPLFGYLSVNDAQYQRTRKRILTSHSLKSGGGNPYFMAGPVLSAVGGPHVGPGMAWPMALIVQIMTSEDEDEILGALKQILRSTDGLGLVHESVDAFNASHWTRQWFSWANGLFGQMILDLHARKPEILLCSFQ</sequence>
<dbReference type="PIRSF" id="PIRSF028846">
    <property type="entry name" value="UCP028846"/>
    <property type="match status" value="1"/>
</dbReference>
<dbReference type="Pfam" id="PF06824">
    <property type="entry name" value="Glyco_hydro_125"/>
    <property type="match status" value="1"/>
</dbReference>
<comment type="caution">
    <text evidence="2">The sequence shown here is derived from an EMBL/GenBank/DDBJ whole genome shotgun (WGS) entry which is preliminary data.</text>
</comment>
<dbReference type="PANTHER" id="PTHR31047">
    <property type="entry name" value="MEIOTICALLY UP-REGULATED GENE 157 PROTEIN"/>
    <property type="match status" value="1"/>
</dbReference>
<keyword evidence="3" id="KW-1185">Reference proteome</keyword>
<dbReference type="InterPro" id="IPR012341">
    <property type="entry name" value="6hp_glycosidase-like_sf"/>
</dbReference>
<reference evidence="2" key="1">
    <citation type="journal article" date="2023" name="Mol. Phylogenet. Evol.">
        <title>Genome-scale phylogeny and comparative genomics of the fungal order Sordariales.</title>
        <authorList>
            <person name="Hensen N."/>
            <person name="Bonometti L."/>
            <person name="Westerberg I."/>
            <person name="Brannstrom I.O."/>
            <person name="Guillou S."/>
            <person name="Cros-Aarteil S."/>
            <person name="Calhoun S."/>
            <person name="Haridas S."/>
            <person name="Kuo A."/>
            <person name="Mondo S."/>
            <person name="Pangilinan J."/>
            <person name="Riley R."/>
            <person name="LaButti K."/>
            <person name="Andreopoulos B."/>
            <person name="Lipzen A."/>
            <person name="Chen C."/>
            <person name="Yan M."/>
            <person name="Daum C."/>
            <person name="Ng V."/>
            <person name="Clum A."/>
            <person name="Steindorff A."/>
            <person name="Ohm R.A."/>
            <person name="Martin F."/>
            <person name="Silar P."/>
            <person name="Natvig D.O."/>
            <person name="Lalanne C."/>
            <person name="Gautier V."/>
            <person name="Ament-Velasquez S.L."/>
            <person name="Kruys A."/>
            <person name="Hutchinson M.I."/>
            <person name="Powell A.J."/>
            <person name="Barry K."/>
            <person name="Miller A.N."/>
            <person name="Grigoriev I.V."/>
            <person name="Debuchy R."/>
            <person name="Gladieux P."/>
            <person name="Hiltunen Thoren M."/>
            <person name="Johannesson H."/>
        </authorList>
    </citation>
    <scope>NUCLEOTIDE SEQUENCE</scope>
    <source>
        <strain evidence="2">CBS 232.78</strain>
    </source>
</reference>
<organism evidence="2 3">
    <name type="scientific">Podospora didyma</name>
    <dbReference type="NCBI Taxonomy" id="330526"/>
    <lineage>
        <taxon>Eukaryota</taxon>
        <taxon>Fungi</taxon>
        <taxon>Dikarya</taxon>
        <taxon>Ascomycota</taxon>
        <taxon>Pezizomycotina</taxon>
        <taxon>Sordariomycetes</taxon>
        <taxon>Sordariomycetidae</taxon>
        <taxon>Sordariales</taxon>
        <taxon>Podosporaceae</taxon>
        <taxon>Podospora</taxon>
    </lineage>
</organism>
<feature type="chain" id="PRO_5041897781" description="Glycoside hydrolase family 125 protein" evidence="1">
    <location>
        <begin position="19"/>
        <end position="528"/>
    </location>
</feature>
<dbReference type="InterPro" id="IPR008313">
    <property type="entry name" value="GH125"/>
</dbReference>
<dbReference type="SMART" id="SM01149">
    <property type="entry name" value="DUF1237"/>
    <property type="match status" value="1"/>
</dbReference>
<dbReference type="PROSITE" id="PS51257">
    <property type="entry name" value="PROKAR_LIPOPROTEIN"/>
    <property type="match status" value="1"/>
</dbReference>
<reference evidence="2" key="2">
    <citation type="submission" date="2023-06" db="EMBL/GenBank/DDBJ databases">
        <authorList>
            <consortium name="Lawrence Berkeley National Laboratory"/>
            <person name="Haridas S."/>
            <person name="Hensen N."/>
            <person name="Bonometti L."/>
            <person name="Westerberg I."/>
            <person name="Brannstrom I.O."/>
            <person name="Guillou S."/>
            <person name="Cros-Aarteil S."/>
            <person name="Calhoun S."/>
            <person name="Kuo A."/>
            <person name="Mondo S."/>
            <person name="Pangilinan J."/>
            <person name="Riley R."/>
            <person name="LaButti K."/>
            <person name="Andreopoulos B."/>
            <person name="Lipzen A."/>
            <person name="Chen C."/>
            <person name="Yanf M."/>
            <person name="Daum C."/>
            <person name="Ng V."/>
            <person name="Clum A."/>
            <person name="Steindorff A."/>
            <person name="Ohm R."/>
            <person name="Martin F."/>
            <person name="Silar P."/>
            <person name="Natvig D."/>
            <person name="Lalanne C."/>
            <person name="Gautier V."/>
            <person name="Ament-velasquez S.L."/>
            <person name="Kruys A."/>
            <person name="Hutchinson M.I."/>
            <person name="Powell A.J."/>
            <person name="Barry K."/>
            <person name="Miller A.N."/>
            <person name="Grigoriev I.V."/>
            <person name="Debuchy R."/>
            <person name="Gladieux P."/>
            <person name="Thoren M.H."/>
            <person name="Johannesson H."/>
        </authorList>
    </citation>
    <scope>NUCLEOTIDE SEQUENCE</scope>
    <source>
        <strain evidence="2">CBS 232.78</strain>
    </source>
</reference>
<proteinExistence type="predicted"/>
<dbReference type="GO" id="GO:0005975">
    <property type="term" value="P:carbohydrate metabolic process"/>
    <property type="evidence" value="ECO:0007669"/>
    <property type="project" value="InterPro"/>
</dbReference>
<dbReference type="PANTHER" id="PTHR31047:SF1">
    <property type="entry name" value="DUF1237 DOMAIN-CONTAINING PROTEIN"/>
    <property type="match status" value="1"/>
</dbReference>
<dbReference type="Proteomes" id="UP001285441">
    <property type="component" value="Unassembled WGS sequence"/>
</dbReference>
<dbReference type="InterPro" id="IPR008928">
    <property type="entry name" value="6-hairpin_glycosidase_sf"/>
</dbReference>
<dbReference type="AlphaFoldDB" id="A0AAE0P8E4"/>
<dbReference type="EMBL" id="JAULSW010000001">
    <property type="protein sequence ID" value="KAK3395218.1"/>
    <property type="molecule type" value="Genomic_DNA"/>
</dbReference>
<protein>
    <recommendedName>
        <fullName evidence="4">Glycoside hydrolase family 125 protein</fullName>
    </recommendedName>
</protein>
<dbReference type="GO" id="GO:0003824">
    <property type="term" value="F:catalytic activity"/>
    <property type="evidence" value="ECO:0007669"/>
    <property type="project" value="UniProtKB-ARBA"/>
</dbReference>
<name>A0AAE0P8E4_9PEZI</name>
<feature type="signal peptide" evidence="1">
    <location>
        <begin position="1"/>
        <end position="18"/>
    </location>
</feature>
<gene>
    <name evidence="2" type="ORF">B0H63DRAFT_533887</name>
</gene>
<evidence type="ECO:0000313" key="2">
    <source>
        <dbReference type="EMBL" id="KAK3395218.1"/>
    </source>
</evidence>
<accession>A0AAE0P8E4</accession>
<dbReference type="SUPFAM" id="SSF48208">
    <property type="entry name" value="Six-hairpin glycosidases"/>
    <property type="match status" value="1"/>
</dbReference>
<evidence type="ECO:0008006" key="4">
    <source>
        <dbReference type="Google" id="ProtNLM"/>
    </source>
</evidence>
<keyword evidence="1" id="KW-0732">Signal</keyword>